<organism evidence="2 3">
    <name type="scientific">Favolaschia claudopus</name>
    <dbReference type="NCBI Taxonomy" id="2862362"/>
    <lineage>
        <taxon>Eukaryota</taxon>
        <taxon>Fungi</taxon>
        <taxon>Dikarya</taxon>
        <taxon>Basidiomycota</taxon>
        <taxon>Agaricomycotina</taxon>
        <taxon>Agaricomycetes</taxon>
        <taxon>Agaricomycetidae</taxon>
        <taxon>Agaricales</taxon>
        <taxon>Marasmiineae</taxon>
        <taxon>Mycenaceae</taxon>
        <taxon>Favolaschia</taxon>
    </lineage>
</organism>
<feature type="compositionally biased region" description="Basic and acidic residues" evidence="1">
    <location>
        <begin position="131"/>
        <end position="143"/>
    </location>
</feature>
<dbReference type="Proteomes" id="UP001362999">
    <property type="component" value="Unassembled WGS sequence"/>
</dbReference>
<keyword evidence="3" id="KW-1185">Reference proteome</keyword>
<evidence type="ECO:0000256" key="1">
    <source>
        <dbReference type="SAM" id="MobiDB-lite"/>
    </source>
</evidence>
<reference evidence="2 3" key="1">
    <citation type="journal article" date="2024" name="J Genomics">
        <title>Draft genome sequencing and assembly of Favolaschia claudopus CIRM-BRFM 2984 isolated from oak limbs.</title>
        <authorList>
            <person name="Navarro D."/>
            <person name="Drula E."/>
            <person name="Chaduli D."/>
            <person name="Cazenave R."/>
            <person name="Ahrendt S."/>
            <person name="Wang J."/>
            <person name="Lipzen A."/>
            <person name="Daum C."/>
            <person name="Barry K."/>
            <person name="Grigoriev I.V."/>
            <person name="Favel A."/>
            <person name="Rosso M.N."/>
            <person name="Martin F."/>
        </authorList>
    </citation>
    <scope>NUCLEOTIDE SEQUENCE [LARGE SCALE GENOMIC DNA]</scope>
    <source>
        <strain evidence="2 3">CIRM-BRFM 2984</strain>
    </source>
</reference>
<proteinExistence type="predicted"/>
<evidence type="ECO:0000313" key="3">
    <source>
        <dbReference type="Proteomes" id="UP001362999"/>
    </source>
</evidence>
<protein>
    <submittedName>
        <fullName evidence="2">Uncharacterized protein</fullName>
    </submittedName>
</protein>
<name>A0AAW0AHM3_9AGAR</name>
<accession>A0AAW0AHM3</accession>
<feature type="region of interest" description="Disordered" evidence="1">
    <location>
        <begin position="118"/>
        <end position="171"/>
    </location>
</feature>
<gene>
    <name evidence="2" type="ORF">R3P38DRAFT_2790714</name>
</gene>
<sequence length="171" mass="19340">MEHVFPHLLTLGVEFYEIRPDFWASLARSSHLEMLIVRGWTWKPVIDNKWKNGRRANVSLPVQLYMDAPSLRILHFHLTSTTRLMTLTHIRTGGSESSCGFISKISISKVEETRIGVPEKMPDMPDSPQIIHDRSAGDKRRALESPAGTPRRPRIRRVAGGMDGMDPGSEI</sequence>
<comment type="caution">
    <text evidence="2">The sequence shown here is derived from an EMBL/GenBank/DDBJ whole genome shotgun (WGS) entry which is preliminary data.</text>
</comment>
<dbReference type="EMBL" id="JAWWNJ010000065">
    <property type="protein sequence ID" value="KAK7012460.1"/>
    <property type="molecule type" value="Genomic_DNA"/>
</dbReference>
<evidence type="ECO:0000313" key="2">
    <source>
        <dbReference type="EMBL" id="KAK7012460.1"/>
    </source>
</evidence>
<dbReference type="AlphaFoldDB" id="A0AAW0AHM3"/>